<dbReference type="PANTHER" id="PTHR28075">
    <property type="entry name" value="CHROMOSOME 16, WHOLE GENOME SHOTGUN SEQUENCE"/>
    <property type="match status" value="1"/>
</dbReference>
<evidence type="ECO:0000313" key="3">
    <source>
        <dbReference type="Proteomes" id="UP000095038"/>
    </source>
</evidence>
<dbReference type="GO" id="GO:0005737">
    <property type="term" value="C:cytoplasm"/>
    <property type="evidence" value="ECO:0007669"/>
    <property type="project" value="TreeGrafter"/>
</dbReference>
<sequence length="101" mass="11706">MGFIHYTFDLLLLSILLAGVRRDTGLTLDPNDFHSLDIRRYLSKYLYIGEVAYDYLVSFLKSTGLLKIKTNNVDNFLSSVKRNVSDFNRDFNDISNSFKNK</sequence>
<gene>
    <name evidence="2" type="ORF">ASCRUDRAFT_78012</name>
</gene>
<dbReference type="RefSeq" id="XP_020044627.1">
    <property type="nucleotide sequence ID" value="XM_020194101.1"/>
</dbReference>
<dbReference type="STRING" id="1344418.A0A1D2V9I8"/>
<feature type="signal peptide" evidence="1">
    <location>
        <begin position="1"/>
        <end position="22"/>
    </location>
</feature>
<keyword evidence="1" id="KW-0732">Signal</keyword>
<dbReference type="OrthoDB" id="16824at2759"/>
<organism evidence="2 3">
    <name type="scientific">Ascoidea rubescens DSM 1968</name>
    <dbReference type="NCBI Taxonomy" id="1344418"/>
    <lineage>
        <taxon>Eukaryota</taxon>
        <taxon>Fungi</taxon>
        <taxon>Dikarya</taxon>
        <taxon>Ascomycota</taxon>
        <taxon>Saccharomycotina</taxon>
        <taxon>Saccharomycetes</taxon>
        <taxon>Ascoideaceae</taxon>
        <taxon>Ascoidea</taxon>
    </lineage>
</organism>
<dbReference type="AlphaFoldDB" id="A0A1D2V9I8"/>
<dbReference type="Proteomes" id="UP000095038">
    <property type="component" value="Unassembled WGS sequence"/>
</dbReference>
<keyword evidence="3" id="KW-1185">Reference proteome</keyword>
<dbReference type="InParanoid" id="A0A1D2V9I8"/>
<accession>A0A1D2V9I8</accession>
<proteinExistence type="predicted"/>
<reference evidence="3" key="1">
    <citation type="submission" date="2016-05" db="EMBL/GenBank/DDBJ databases">
        <title>Comparative genomics of biotechnologically important yeasts.</title>
        <authorList>
            <consortium name="DOE Joint Genome Institute"/>
            <person name="Riley R."/>
            <person name="Haridas S."/>
            <person name="Wolfe K.H."/>
            <person name="Lopes M.R."/>
            <person name="Hittinger C.T."/>
            <person name="Goker M."/>
            <person name="Salamov A."/>
            <person name="Wisecaver J."/>
            <person name="Long T.M."/>
            <person name="Aerts A.L."/>
            <person name="Barry K."/>
            <person name="Choi C."/>
            <person name="Clum A."/>
            <person name="Coughlan A.Y."/>
            <person name="Deshpande S."/>
            <person name="Douglass A.P."/>
            <person name="Hanson S.J."/>
            <person name="Klenk H.-P."/>
            <person name="Labutti K."/>
            <person name="Lapidus A."/>
            <person name="Lindquist E."/>
            <person name="Lipzen A."/>
            <person name="Meier-Kolthoff J.P."/>
            <person name="Ohm R.A."/>
            <person name="Otillar R.P."/>
            <person name="Pangilinan J."/>
            <person name="Peng Y."/>
            <person name="Rokas A."/>
            <person name="Rosa C.A."/>
            <person name="Scheuner C."/>
            <person name="Sibirny A.A."/>
            <person name="Slot J.C."/>
            <person name="Stielow J.B."/>
            <person name="Sun H."/>
            <person name="Kurtzman C.P."/>
            <person name="Blackwell M."/>
            <person name="Grigoriev I.V."/>
            <person name="Jeffries T.W."/>
        </authorList>
    </citation>
    <scope>NUCLEOTIDE SEQUENCE [LARGE SCALE GENOMIC DNA]</scope>
    <source>
        <strain evidence="3">DSM 1968</strain>
    </source>
</reference>
<evidence type="ECO:0000256" key="1">
    <source>
        <dbReference type="SAM" id="SignalP"/>
    </source>
</evidence>
<feature type="chain" id="PRO_5008910359" evidence="1">
    <location>
        <begin position="23"/>
        <end position="101"/>
    </location>
</feature>
<protein>
    <submittedName>
        <fullName evidence="2">DUF1748-domain-containing protein</fullName>
    </submittedName>
</protein>
<dbReference type="Pfam" id="PF08520">
    <property type="entry name" value="Mitofissin"/>
    <property type="match status" value="1"/>
</dbReference>
<dbReference type="EMBL" id="KV454493">
    <property type="protein sequence ID" value="ODV58320.1"/>
    <property type="molecule type" value="Genomic_DNA"/>
</dbReference>
<name>A0A1D2V9I8_9ASCO</name>
<dbReference type="PANTHER" id="PTHR28075:SF1">
    <property type="entry name" value="DUF1748-DOMAIN-CONTAINING PROTEIN"/>
    <property type="match status" value="1"/>
</dbReference>
<dbReference type="InterPro" id="IPR013726">
    <property type="entry name" value="Mitofissin"/>
</dbReference>
<dbReference type="GeneID" id="30967737"/>
<evidence type="ECO:0000313" key="2">
    <source>
        <dbReference type="EMBL" id="ODV58320.1"/>
    </source>
</evidence>